<protein>
    <submittedName>
        <fullName evidence="2">Uncharacterized protein</fullName>
    </submittedName>
</protein>
<reference evidence="2 3" key="1">
    <citation type="submission" date="2015-09" db="EMBL/GenBank/DDBJ databases">
        <title>Draft Genome Sequence of Bradyrhizobium manausense Strain BR 3351T, a Novel Symbiotic Nitrogen-Fixing Alphaproteobacterium Isolated from Brazilian Amazon Rain Forest.</title>
        <authorList>
            <person name="De Araujo J.L."/>
            <person name="Zilli J.E."/>
        </authorList>
    </citation>
    <scope>NUCLEOTIDE SEQUENCE [LARGE SCALE GENOMIC DNA]</scope>
    <source>
        <strain evidence="2 3">BR3351</strain>
    </source>
</reference>
<evidence type="ECO:0000313" key="3">
    <source>
        <dbReference type="Proteomes" id="UP000051936"/>
    </source>
</evidence>
<dbReference type="RefSeq" id="WP_057754597.1">
    <property type="nucleotide sequence ID" value="NZ_LJYG01000108.1"/>
</dbReference>
<gene>
    <name evidence="2" type="ORF">AOQ71_30125</name>
</gene>
<dbReference type="STRING" id="989370.AOQ71_30125"/>
<evidence type="ECO:0000313" key="2">
    <source>
        <dbReference type="EMBL" id="KRQ03034.1"/>
    </source>
</evidence>
<dbReference type="AlphaFoldDB" id="A0A0R3CZS8"/>
<name>A0A0R3CZS8_9BRAD</name>
<comment type="caution">
    <text evidence="2">The sequence shown here is derived from an EMBL/GenBank/DDBJ whole genome shotgun (WGS) entry which is preliminary data.</text>
</comment>
<accession>A0A0R3CZS8</accession>
<dbReference type="Proteomes" id="UP000051936">
    <property type="component" value="Unassembled WGS sequence"/>
</dbReference>
<proteinExistence type="predicted"/>
<sequence length="135" mass="15137">MTGENTRRTFRIGFQTSIITVFLGVVLLVGLTLVYLSFASADRATADRDRRLAASWRLQARGYGPLHRRGRLHSKTEQADRWDEVFAGIAQDGAAEATLVRFSGFLHDYPGDSVARFTRRGFATLPRGRAPRRDP</sequence>
<keyword evidence="1" id="KW-0472">Membrane</keyword>
<feature type="transmembrane region" description="Helical" evidence="1">
    <location>
        <begin position="12"/>
        <end position="38"/>
    </location>
</feature>
<keyword evidence="1" id="KW-1133">Transmembrane helix</keyword>
<keyword evidence="3" id="KW-1185">Reference proteome</keyword>
<dbReference type="EMBL" id="LJYG01000108">
    <property type="protein sequence ID" value="KRQ03034.1"/>
    <property type="molecule type" value="Genomic_DNA"/>
</dbReference>
<evidence type="ECO:0000256" key="1">
    <source>
        <dbReference type="SAM" id="Phobius"/>
    </source>
</evidence>
<keyword evidence="1" id="KW-0812">Transmembrane</keyword>
<organism evidence="2 3">
    <name type="scientific">Bradyrhizobium manausense</name>
    <dbReference type="NCBI Taxonomy" id="989370"/>
    <lineage>
        <taxon>Bacteria</taxon>
        <taxon>Pseudomonadati</taxon>
        <taxon>Pseudomonadota</taxon>
        <taxon>Alphaproteobacteria</taxon>
        <taxon>Hyphomicrobiales</taxon>
        <taxon>Nitrobacteraceae</taxon>
        <taxon>Bradyrhizobium</taxon>
    </lineage>
</organism>